<evidence type="ECO:0000313" key="2">
    <source>
        <dbReference type="Proteomes" id="UP000245956"/>
    </source>
</evidence>
<protein>
    <submittedName>
        <fullName evidence="1">Uncharacterized protein</fullName>
    </submittedName>
</protein>
<name>A0A2U3DPW8_PURLI</name>
<organism evidence="1 2">
    <name type="scientific">Purpureocillium lilacinum</name>
    <name type="common">Paecilomyces lilacinus</name>
    <dbReference type="NCBI Taxonomy" id="33203"/>
    <lineage>
        <taxon>Eukaryota</taxon>
        <taxon>Fungi</taxon>
        <taxon>Dikarya</taxon>
        <taxon>Ascomycota</taxon>
        <taxon>Pezizomycotina</taxon>
        <taxon>Sordariomycetes</taxon>
        <taxon>Hypocreomycetidae</taxon>
        <taxon>Hypocreales</taxon>
        <taxon>Ophiocordycipitaceae</taxon>
        <taxon>Purpureocillium</taxon>
    </lineage>
</organism>
<gene>
    <name evidence="1" type="ORF">PCL_11307</name>
</gene>
<reference evidence="1 2" key="1">
    <citation type="journal article" date="2016" name="Front. Microbiol.">
        <title>Genome and transcriptome sequences reveal the specific parasitism of the nematophagous Purpureocillium lilacinum 36-1.</title>
        <authorList>
            <person name="Xie J."/>
            <person name="Li S."/>
            <person name="Mo C."/>
            <person name="Xiao X."/>
            <person name="Peng D."/>
            <person name="Wang G."/>
            <person name="Xiao Y."/>
        </authorList>
    </citation>
    <scope>NUCLEOTIDE SEQUENCE [LARGE SCALE GENOMIC DNA]</scope>
    <source>
        <strain evidence="1 2">36-1</strain>
    </source>
</reference>
<dbReference type="AlphaFoldDB" id="A0A2U3DPW8"/>
<dbReference type="Proteomes" id="UP000245956">
    <property type="component" value="Unassembled WGS sequence"/>
</dbReference>
<accession>A0A2U3DPW8</accession>
<evidence type="ECO:0000313" key="1">
    <source>
        <dbReference type="EMBL" id="PWI64275.1"/>
    </source>
</evidence>
<proteinExistence type="predicted"/>
<dbReference type="EMBL" id="LCWV01000074">
    <property type="protein sequence ID" value="PWI64275.1"/>
    <property type="molecule type" value="Genomic_DNA"/>
</dbReference>
<comment type="caution">
    <text evidence="1">The sequence shown here is derived from an EMBL/GenBank/DDBJ whole genome shotgun (WGS) entry which is preliminary data.</text>
</comment>
<sequence length="165" mass="18841">MRKGVVHRQPLSYAFGDPLPGLWVEAADLRCPRPARHTVFPWEYQDKAYQAKTIYESPFRRANQALSEENLRLKRILRENGISWSPVAQAHLKQMGPTMRRSRQRKANGPGYPHLPPEVILRILRFALTGAQPIIDPLSPTTSEHLTEQEKARGNQIAIHFLATC</sequence>